<evidence type="ECO:0000313" key="1">
    <source>
        <dbReference type="EMBL" id="MBP1873550.1"/>
    </source>
</evidence>
<reference evidence="1" key="1">
    <citation type="submission" date="2021-03" db="EMBL/GenBank/DDBJ databases">
        <title>Genomic Encyclopedia of Type Strains, Phase IV (KMG-IV): sequencing the most valuable type-strain genomes for metagenomic binning, comparative biology and taxonomic classification.</title>
        <authorList>
            <person name="Goeker M."/>
        </authorList>
    </citation>
    <scope>NUCLEOTIDE SEQUENCE</scope>
    <source>
        <strain evidence="1">DSM 18131</strain>
    </source>
</reference>
<gene>
    <name evidence="1" type="ORF">J2Z19_003265</name>
</gene>
<dbReference type="Proteomes" id="UP000823773">
    <property type="component" value="Unassembled WGS sequence"/>
</dbReference>
<comment type="caution">
    <text evidence="1">The sequence shown here is derived from an EMBL/GenBank/DDBJ whole genome shotgun (WGS) entry which is preliminary data.</text>
</comment>
<keyword evidence="2" id="KW-1185">Reference proteome</keyword>
<organism evidence="1 2">
    <name type="scientific">Ensifer adhaerens</name>
    <name type="common">Sinorhizobium morelense</name>
    <dbReference type="NCBI Taxonomy" id="106592"/>
    <lineage>
        <taxon>Bacteria</taxon>
        <taxon>Pseudomonadati</taxon>
        <taxon>Pseudomonadota</taxon>
        <taxon>Alphaproteobacteria</taxon>
        <taxon>Hyphomicrobiales</taxon>
        <taxon>Rhizobiaceae</taxon>
        <taxon>Sinorhizobium/Ensifer group</taxon>
        <taxon>Ensifer</taxon>
    </lineage>
</organism>
<accession>A0ACC5SXK7</accession>
<protein>
    <submittedName>
        <fullName evidence="1">Uncharacterized protein</fullName>
    </submittedName>
</protein>
<evidence type="ECO:0000313" key="2">
    <source>
        <dbReference type="Proteomes" id="UP000823773"/>
    </source>
</evidence>
<proteinExistence type="predicted"/>
<dbReference type="EMBL" id="JAGGJR010000004">
    <property type="protein sequence ID" value="MBP1873550.1"/>
    <property type="molecule type" value="Genomic_DNA"/>
</dbReference>
<sequence length="1006" mass="108209">MAIFSSIAAAIAGALFGGSLLAANIIGAGLAFGAKLALSKLNKPKKQKFTAVQGEVQLGGDIPVNALFGTGKTKGHRLYYAKWGSGNQINTDIFALSNGWCDGLEPYVYFYGKKHNLVERALLGGEVKHYGIEGFGEAVSIRFYDGRPGQPVDMHAVNTTANLGNRWKSTSRLSGICYVIVERNYSGDLFPNGRPDFEWVLRGLREYDPTKDSTIAGGNGPQRLNDAATWTHTKNPAIHRLNYQLGVRGLRSGRTLIGEGKSLGQLDLASYFVAINYCRTLRKGKPIYECSLFVDGETDHTEALSAFDDAMAGYALNRRGLSGVVVGAPQIPVLTLTDADIPTDRPKPRQPRKSAFELYNHLSGQFTSPEAQWNPESLKPIVVNADVAADKRARQTSIDFLQVSDADIAQYLLNVRYRQNRKGGTKTQPVSRRVGLKVQEGEWIKVDGKDWMISEWRCEQDLRITLVLSETGADIYDDGNIAPGPIVIPPTPPINPSLLFTVQNFDVVVGFVSDASGVDIPALSFTWTPPNDPTITAVRFFYRINGQTREFQDQCTEPENGEYTTTKDVVGGVHYDARATITTVPDRLKQFTLWRTTAVATGPGLVPALIEYTNEATEWLRDGTRQLLDEQGRMARLIAEQDFANFRDKQTLRRELVARSDLITASYSELIVAATGPGSAIVGRLETLEAKIPGLATVTALSSLTAIVTQQGNTLTAQGQQLTDIIAVLPSKADASAVNSLSARVTDAEGAITANADAITSVNTTVGRFSAGGKLRIGVEATPSGALARIGFSTSITEAGASYEAAFFLDAMSGGKTRAVFKVGQFAIIDPNGTTPIVPFIVDGGVVYIANVKIKQAQIDDLLVGTSNIVPGAITRYWINSATDGNQADGVALQLAVDHGTNSPPLLVFSSIKAGIRSILKHRLRLTASGASIGDEGFAGTPMNSSSAIGIPAAQNEDYTNITAVYQPPAGVASTTFEIWVSNLGIPGGQQASWSDRKIVALQLKR</sequence>
<name>A0ACC5SXK7_ENSAD</name>